<proteinExistence type="predicted"/>
<dbReference type="GO" id="GO:0046464">
    <property type="term" value="P:acylglycerol catabolic process"/>
    <property type="evidence" value="ECO:0007669"/>
    <property type="project" value="TreeGrafter"/>
</dbReference>
<sequence length="253" mass="26476">MLRPGSGDEPCPTVVFSNSLGTDLRIWDRVIAALPSDWHLLRYDTAGHGLSSGGTSLSIEDHGADLVALVDAFDIDRAVIVGLSVGGLIAQSVALARPERVAGLVLSNTAARIGTPDLWSQRIAAIAEGGMAAIADGIMERWFSARFRRECPDDLALCRTMLAHTPVDGYTALAAAIRDADFRPHASRITAPTLCIGASDDAATPPDAMRALAGLIPGAVYQELSGPGHLPCIEAPEAMAGLIRAFIDSKVSA</sequence>
<accession>A0A838XTN1</accession>
<gene>
    <name evidence="2" type="primary">pcaD</name>
    <name evidence="2" type="ORF">H1W37_09555</name>
</gene>
<dbReference type="SUPFAM" id="SSF53474">
    <property type="entry name" value="alpha/beta-Hydrolases"/>
    <property type="match status" value="1"/>
</dbReference>
<evidence type="ECO:0000313" key="2">
    <source>
        <dbReference type="EMBL" id="MBA4611896.1"/>
    </source>
</evidence>
<protein>
    <submittedName>
        <fullName evidence="2">3-oxoadipate enol-lactonase</fullName>
        <ecNumber evidence="2">3.1.1.24</ecNumber>
    </submittedName>
</protein>
<reference evidence="2 3" key="2">
    <citation type="submission" date="2020-08" db="EMBL/GenBank/DDBJ databases">
        <title>Stappia taiwanensis sp. nov., isolated from a coastal thermal spring.</title>
        <authorList>
            <person name="Kampfer P."/>
        </authorList>
    </citation>
    <scope>NUCLEOTIDE SEQUENCE [LARGE SCALE GENOMIC DNA]</scope>
    <source>
        <strain evidence="2 3">DSM 23284</strain>
    </source>
</reference>
<dbReference type="PRINTS" id="PR00111">
    <property type="entry name" value="ABHYDROLASE"/>
</dbReference>
<dbReference type="GO" id="GO:0016020">
    <property type="term" value="C:membrane"/>
    <property type="evidence" value="ECO:0007669"/>
    <property type="project" value="TreeGrafter"/>
</dbReference>
<dbReference type="Pfam" id="PF00561">
    <property type="entry name" value="Abhydrolase_1"/>
    <property type="match status" value="1"/>
</dbReference>
<dbReference type="NCBIfam" id="TIGR02427">
    <property type="entry name" value="protocat_pcaD"/>
    <property type="match status" value="1"/>
</dbReference>
<organism evidence="2 3">
    <name type="scientific">Stappia taiwanensis</name>
    <dbReference type="NCBI Taxonomy" id="992267"/>
    <lineage>
        <taxon>Bacteria</taxon>
        <taxon>Pseudomonadati</taxon>
        <taxon>Pseudomonadota</taxon>
        <taxon>Alphaproteobacteria</taxon>
        <taxon>Hyphomicrobiales</taxon>
        <taxon>Stappiaceae</taxon>
        <taxon>Stappia</taxon>
    </lineage>
</organism>
<dbReference type="Gene3D" id="3.40.50.1820">
    <property type="entry name" value="alpha/beta hydrolase"/>
    <property type="match status" value="1"/>
</dbReference>
<keyword evidence="2" id="KW-0378">Hydrolase</keyword>
<dbReference type="Proteomes" id="UP000559404">
    <property type="component" value="Unassembled WGS sequence"/>
</dbReference>
<dbReference type="EMBL" id="JACEON010000007">
    <property type="protein sequence ID" value="MBA4611896.1"/>
    <property type="molecule type" value="Genomic_DNA"/>
</dbReference>
<dbReference type="GO" id="GO:0047570">
    <property type="term" value="F:3-oxoadipate enol-lactonase activity"/>
    <property type="evidence" value="ECO:0007669"/>
    <property type="project" value="UniProtKB-EC"/>
</dbReference>
<dbReference type="InterPro" id="IPR050266">
    <property type="entry name" value="AB_hydrolase_sf"/>
</dbReference>
<feature type="domain" description="AB hydrolase-1" evidence="1">
    <location>
        <begin position="12"/>
        <end position="236"/>
    </location>
</feature>
<keyword evidence="3" id="KW-1185">Reference proteome</keyword>
<evidence type="ECO:0000259" key="1">
    <source>
        <dbReference type="Pfam" id="PF00561"/>
    </source>
</evidence>
<dbReference type="PANTHER" id="PTHR43798:SF5">
    <property type="entry name" value="MONOACYLGLYCEROL LIPASE ABHD6"/>
    <property type="match status" value="1"/>
</dbReference>
<comment type="caution">
    <text evidence="2">The sequence shown here is derived from an EMBL/GenBank/DDBJ whole genome shotgun (WGS) entry which is preliminary data.</text>
</comment>
<reference evidence="2 3" key="1">
    <citation type="submission" date="2020-07" db="EMBL/GenBank/DDBJ databases">
        <authorList>
            <person name="Li M."/>
        </authorList>
    </citation>
    <scope>NUCLEOTIDE SEQUENCE [LARGE SCALE GENOMIC DNA]</scope>
    <source>
        <strain evidence="2 3">DSM 23284</strain>
    </source>
</reference>
<dbReference type="PANTHER" id="PTHR43798">
    <property type="entry name" value="MONOACYLGLYCEROL LIPASE"/>
    <property type="match status" value="1"/>
</dbReference>
<dbReference type="InterPro" id="IPR000073">
    <property type="entry name" value="AB_hydrolase_1"/>
</dbReference>
<dbReference type="AlphaFoldDB" id="A0A838XTN1"/>
<dbReference type="GO" id="GO:0042952">
    <property type="term" value="P:beta-ketoadipate pathway"/>
    <property type="evidence" value="ECO:0007669"/>
    <property type="project" value="InterPro"/>
</dbReference>
<dbReference type="EC" id="3.1.1.24" evidence="2"/>
<evidence type="ECO:0000313" key="3">
    <source>
        <dbReference type="Proteomes" id="UP000559404"/>
    </source>
</evidence>
<dbReference type="InterPro" id="IPR026968">
    <property type="entry name" value="PcaD/CatD"/>
</dbReference>
<name>A0A838XTN1_9HYPH</name>
<dbReference type="GO" id="GO:0047372">
    <property type="term" value="F:monoacylglycerol lipase activity"/>
    <property type="evidence" value="ECO:0007669"/>
    <property type="project" value="TreeGrafter"/>
</dbReference>
<dbReference type="InterPro" id="IPR029058">
    <property type="entry name" value="AB_hydrolase_fold"/>
</dbReference>